<dbReference type="PANTHER" id="PTHR43342">
    <property type="entry name" value="NADH-QUINONE OXIDOREDUCTASE, E SUBUNIT"/>
    <property type="match status" value="1"/>
</dbReference>
<feature type="non-terminal residue" evidence="7">
    <location>
        <position position="157"/>
    </location>
</feature>
<sequence>MGEEKHLIEQIVDRYDSEVGMLIPMMQDLQSEFGYLSQDQLRLLGKLLKVPLSRLYAVATFYSSFRLSPKGAHEVTLCMGTVCYLKGAPRIAEAISQEFQVEPGSTTRDRLFTFQAVNCVGACAVAPVMLVDGKYYENVTPTSAVEVLHGLYPDEST</sequence>
<dbReference type="InterPro" id="IPR036249">
    <property type="entry name" value="Thioredoxin-like_sf"/>
</dbReference>
<protein>
    <recommendedName>
        <fullName evidence="8">NAD(P)H-dependent oxidoreductase subunit E</fullName>
    </recommendedName>
</protein>
<dbReference type="Pfam" id="PF01257">
    <property type="entry name" value="2Fe-2S_thioredx"/>
    <property type="match status" value="1"/>
</dbReference>
<dbReference type="InterPro" id="IPR002023">
    <property type="entry name" value="NuoE-like"/>
</dbReference>
<dbReference type="PIRSF" id="PIRSF000216">
    <property type="entry name" value="NADH_DH_24kDa"/>
    <property type="match status" value="1"/>
</dbReference>
<keyword evidence="2" id="KW-0001">2Fe-2S</keyword>
<keyword evidence="3" id="KW-0479">Metal-binding</keyword>
<dbReference type="InterPro" id="IPR041921">
    <property type="entry name" value="NuoE_N"/>
</dbReference>
<evidence type="ECO:0000256" key="5">
    <source>
        <dbReference type="ARBA" id="ARBA00023014"/>
    </source>
</evidence>
<dbReference type="GO" id="GO:0016491">
    <property type="term" value="F:oxidoreductase activity"/>
    <property type="evidence" value="ECO:0007669"/>
    <property type="project" value="InterPro"/>
</dbReference>
<keyword evidence="5" id="KW-0411">Iron-sulfur</keyword>
<evidence type="ECO:0008006" key="8">
    <source>
        <dbReference type="Google" id="ProtNLM"/>
    </source>
</evidence>
<name>X1P7W7_9ZZZZ</name>
<evidence type="ECO:0000256" key="2">
    <source>
        <dbReference type="ARBA" id="ARBA00022714"/>
    </source>
</evidence>
<comment type="cofactor">
    <cofactor evidence="6">
        <name>[2Fe-2S] cluster</name>
        <dbReference type="ChEBI" id="CHEBI:190135"/>
    </cofactor>
</comment>
<dbReference type="Gene3D" id="3.40.30.10">
    <property type="entry name" value="Glutaredoxin"/>
    <property type="match status" value="1"/>
</dbReference>
<proteinExistence type="inferred from homology"/>
<evidence type="ECO:0000256" key="6">
    <source>
        <dbReference type="ARBA" id="ARBA00034078"/>
    </source>
</evidence>
<dbReference type="PANTHER" id="PTHR43342:SF1">
    <property type="entry name" value="BIFURCATING [FEFE] HYDROGENASE GAMMA SUBUNIT"/>
    <property type="match status" value="1"/>
</dbReference>
<comment type="similarity">
    <text evidence="1">Belongs to the complex I 24 kDa subunit family.</text>
</comment>
<dbReference type="CDD" id="cd03064">
    <property type="entry name" value="TRX_Fd_NuoE"/>
    <property type="match status" value="1"/>
</dbReference>
<evidence type="ECO:0000256" key="3">
    <source>
        <dbReference type="ARBA" id="ARBA00022723"/>
    </source>
</evidence>
<dbReference type="AlphaFoldDB" id="X1P7W7"/>
<dbReference type="InterPro" id="IPR028431">
    <property type="entry name" value="NADP_DH_HndA-like"/>
</dbReference>
<dbReference type="InterPro" id="IPR042128">
    <property type="entry name" value="NuoE_dom"/>
</dbReference>
<dbReference type="EMBL" id="BARV01030191">
    <property type="protein sequence ID" value="GAI38536.1"/>
    <property type="molecule type" value="Genomic_DNA"/>
</dbReference>
<comment type="caution">
    <text evidence="7">The sequence shown here is derived from an EMBL/GenBank/DDBJ whole genome shotgun (WGS) entry which is preliminary data.</text>
</comment>
<dbReference type="GO" id="GO:0051537">
    <property type="term" value="F:2 iron, 2 sulfur cluster binding"/>
    <property type="evidence" value="ECO:0007669"/>
    <property type="project" value="UniProtKB-KW"/>
</dbReference>
<evidence type="ECO:0000313" key="7">
    <source>
        <dbReference type="EMBL" id="GAI38536.1"/>
    </source>
</evidence>
<accession>X1P7W7</accession>
<evidence type="ECO:0000256" key="4">
    <source>
        <dbReference type="ARBA" id="ARBA00023004"/>
    </source>
</evidence>
<dbReference type="SUPFAM" id="SSF52833">
    <property type="entry name" value="Thioredoxin-like"/>
    <property type="match status" value="1"/>
</dbReference>
<organism evidence="7">
    <name type="scientific">marine sediment metagenome</name>
    <dbReference type="NCBI Taxonomy" id="412755"/>
    <lineage>
        <taxon>unclassified sequences</taxon>
        <taxon>metagenomes</taxon>
        <taxon>ecological metagenomes</taxon>
    </lineage>
</organism>
<dbReference type="GO" id="GO:0046872">
    <property type="term" value="F:metal ion binding"/>
    <property type="evidence" value="ECO:0007669"/>
    <property type="project" value="UniProtKB-KW"/>
</dbReference>
<keyword evidence="4" id="KW-0408">Iron</keyword>
<dbReference type="Gene3D" id="1.10.10.1590">
    <property type="entry name" value="NADH-quinone oxidoreductase subunit E"/>
    <property type="match status" value="1"/>
</dbReference>
<evidence type="ECO:0000256" key="1">
    <source>
        <dbReference type="ARBA" id="ARBA00010643"/>
    </source>
</evidence>
<gene>
    <name evidence="7" type="ORF">S06H3_47995</name>
</gene>
<reference evidence="7" key="1">
    <citation type="journal article" date="2014" name="Front. Microbiol.">
        <title>High frequency of phylogenetically diverse reductive dehalogenase-homologous genes in deep subseafloor sedimentary metagenomes.</title>
        <authorList>
            <person name="Kawai M."/>
            <person name="Futagami T."/>
            <person name="Toyoda A."/>
            <person name="Takaki Y."/>
            <person name="Nishi S."/>
            <person name="Hori S."/>
            <person name="Arai W."/>
            <person name="Tsubouchi T."/>
            <person name="Morono Y."/>
            <person name="Uchiyama I."/>
            <person name="Ito T."/>
            <person name="Fujiyama A."/>
            <person name="Inagaki F."/>
            <person name="Takami H."/>
        </authorList>
    </citation>
    <scope>NUCLEOTIDE SEQUENCE</scope>
    <source>
        <strain evidence="7">Expedition CK06-06</strain>
    </source>
</reference>